<proteinExistence type="predicted"/>
<dbReference type="RefSeq" id="WP_339098193.1">
    <property type="nucleotide sequence ID" value="NZ_CP149784.1"/>
</dbReference>
<keyword evidence="1" id="KW-0614">Plasmid</keyword>
<dbReference type="AlphaFoldDB" id="A0AAU6Q7Q9"/>
<protein>
    <recommendedName>
        <fullName evidence="2">Sigma-70 family RNA polymerase sigma factor</fullName>
    </recommendedName>
</protein>
<organism evidence="1">
    <name type="scientific">Deinococcus sp. VB142</name>
    <dbReference type="NCBI Taxonomy" id="3112952"/>
    <lineage>
        <taxon>Bacteria</taxon>
        <taxon>Thermotogati</taxon>
        <taxon>Deinococcota</taxon>
        <taxon>Deinococci</taxon>
        <taxon>Deinococcales</taxon>
        <taxon>Deinococcaceae</taxon>
        <taxon>Deinococcus</taxon>
    </lineage>
</organism>
<geneLocation type="plasmid" evidence="1">
    <name>p1</name>
</geneLocation>
<reference evidence="1" key="1">
    <citation type="submission" date="2024-03" db="EMBL/GenBank/DDBJ databases">
        <title>Deinococcus weizhi sp. nov., isolated from human skin.</title>
        <authorList>
            <person name="Wei Z."/>
            <person name="Tian F."/>
            <person name="Yang C."/>
            <person name="Xin L.T."/>
            <person name="Wen Z.J."/>
            <person name="Lan K.C."/>
            <person name="Yu L."/>
            <person name="Zhe W."/>
            <person name="Dan F.D."/>
            <person name="Jun W."/>
            <person name="Rui Z."/>
            <person name="Yong X.J."/>
            <person name="Ting Y."/>
            <person name="Wei X."/>
            <person name="Xu Z.G."/>
            <person name="Xin Z."/>
            <person name="Dong F.G."/>
            <person name="Ni X.M."/>
            <person name="Zheng M.G."/>
            <person name="Chun Y."/>
            <person name="Qian W.X."/>
        </authorList>
    </citation>
    <scope>NUCLEOTIDE SEQUENCE</scope>
    <source>
        <strain evidence="1">VB142</strain>
        <plasmid evidence="1">p1</plasmid>
    </source>
</reference>
<evidence type="ECO:0000313" key="1">
    <source>
        <dbReference type="EMBL" id="WYF46700.1"/>
    </source>
</evidence>
<dbReference type="EMBL" id="CP149784">
    <property type="protein sequence ID" value="WYF46700.1"/>
    <property type="molecule type" value="Genomic_DNA"/>
</dbReference>
<gene>
    <name evidence="1" type="ORF">WDJ50_17830</name>
</gene>
<name>A0AAU6Q7Q9_9DEIO</name>
<accession>A0AAU6Q7Q9</accession>
<sequence>MQSRVPNHYSETDPFCDHARRLAAARILGTSDAKNAFLEHLLQDASICEAARRSFLKQLQLKGIQGALFDLALEDSLCIVLRAAFRRLEHLLLWDGKRSSLASWWGLQATFEFNNDGRRQAEQTCGVWRRADGKTNLHMMSLDAPKEDSEIVVPDESGDPAMRWESQEENPLQNLQARLEGIVDARRLSWLLDWLKKEALDATQPLVVSPEGIKLRWAYGAQARLAALEGVSDRTLRNRAKQVEAALSQVLHAPPFRMEA</sequence>
<evidence type="ECO:0008006" key="2">
    <source>
        <dbReference type="Google" id="ProtNLM"/>
    </source>
</evidence>